<gene>
    <name evidence="2" type="ORF">EFL95_00425</name>
</gene>
<evidence type="ECO:0000313" key="2">
    <source>
        <dbReference type="EMBL" id="RNL80890.1"/>
    </source>
</evidence>
<dbReference type="EMBL" id="RJSG01000001">
    <property type="protein sequence ID" value="RNL80890.1"/>
    <property type="molecule type" value="Genomic_DNA"/>
</dbReference>
<name>A0A3N0DZ63_9ACTN</name>
<keyword evidence="1" id="KW-0812">Transmembrane</keyword>
<keyword evidence="3" id="KW-1185">Reference proteome</keyword>
<feature type="transmembrane region" description="Helical" evidence="1">
    <location>
        <begin position="18"/>
        <end position="40"/>
    </location>
</feature>
<organism evidence="2 3">
    <name type="scientific">Nocardioides marmorisolisilvae</name>
    <dbReference type="NCBI Taxonomy" id="1542737"/>
    <lineage>
        <taxon>Bacteria</taxon>
        <taxon>Bacillati</taxon>
        <taxon>Actinomycetota</taxon>
        <taxon>Actinomycetes</taxon>
        <taxon>Propionibacteriales</taxon>
        <taxon>Nocardioidaceae</taxon>
        <taxon>Nocardioides</taxon>
    </lineage>
</organism>
<accession>A0A3N0DZ63</accession>
<sequence length="128" mass="14059">MSDLLAERYGKPSPRRRAVIVGATTLLAIVFLTWLGWVAIFHGDPAIDSQVSSFNPVSAHQIDVKLDTRFRNDHVTGNCLVRATAADHSIVGELNLSAKQIRAAEGHWIPIRTERRATTAEVIRCTGS</sequence>
<dbReference type="InterPro" id="IPR025443">
    <property type="entry name" value="DUF4307"/>
</dbReference>
<proteinExistence type="predicted"/>
<dbReference type="Proteomes" id="UP000277094">
    <property type="component" value="Unassembled WGS sequence"/>
</dbReference>
<dbReference type="RefSeq" id="WP_123232097.1">
    <property type="nucleotide sequence ID" value="NZ_RJSG01000001.1"/>
</dbReference>
<dbReference type="OrthoDB" id="3826498at2"/>
<comment type="caution">
    <text evidence="2">The sequence shown here is derived from an EMBL/GenBank/DDBJ whole genome shotgun (WGS) entry which is preliminary data.</text>
</comment>
<dbReference type="Pfam" id="PF14155">
    <property type="entry name" value="DUF4307"/>
    <property type="match status" value="1"/>
</dbReference>
<keyword evidence="1" id="KW-0472">Membrane</keyword>
<protein>
    <submittedName>
        <fullName evidence="2">DUF4307 domain-containing protein</fullName>
    </submittedName>
</protein>
<keyword evidence="1" id="KW-1133">Transmembrane helix</keyword>
<dbReference type="AlphaFoldDB" id="A0A3N0DZ63"/>
<reference evidence="2 3" key="1">
    <citation type="submission" date="2018-11" db="EMBL/GenBank/DDBJ databases">
        <authorList>
            <person name="Li F."/>
        </authorList>
    </citation>
    <scope>NUCLEOTIDE SEQUENCE [LARGE SCALE GENOMIC DNA]</scope>
    <source>
        <strain evidence="2 3">KIS18-7</strain>
    </source>
</reference>
<evidence type="ECO:0000313" key="3">
    <source>
        <dbReference type="Proteomes" id="UP000277094"/>
    </source>
</evidence>
<evidence type="ECO:0000256" key="1">
    <source>
        <dbReference type="SAM" id="Phobius"/>
    </source>
</evidence>